<proteinExistence type="inferred from homology"/>
<dbReference type="InterPro" id="IPR023214">
    <property type="entry name" value="HAD_sf"/>
</dbReference>
<organism evidence="13 14">
    <name type="scientific">Stenotrophomonas panacihumi</name>
    <dbReference type="NCBI Taxonomy" id="676599"/>
    <lineage>
        <taxon>Bacteria</taxon>
        <taxon>Pseudomonadati</taxon>
        <taxon>Pseudomonadota</taxon>
        <taxon>Gammaproteobacteria</taxon>
        <taxon>Lysobacterales</taxon>
        <taxon>Lysobacteraceae</taxon>
        <taxon>Stenotrophomonas</taxon>
    </lineage>
</organism>
<dbReference type="FunFam" id="2.70.150.10:FF:000020">
    <property type="entry name" value="Copper-exporting P-type ATPase A"/>
    <property type="match status" value="1"/>
</dbReference>
<dbReference type="InterPro" id="IPR059000">
    <property type="entry name" value="ATPase_P-type_domA"/>
</dbReference>
<evidence type="ECO:0000256" key="8">
    <source>
        <dbReference type="ARBA" id="ARBA00022967"/>
    </source>
</evidence>
<dbReference type="PANTHER" id="PTHR43520">
    <property type="entry name" value="ATP7, ISOFORM B"/>
    <property type="match status" value="1"/>
</dbReference>
<dbReference type="NCBIfam" id="TIGR01511">
    <property type="entry name" value="ATPase-IB1_Cu"/>
    <property type="match status" value="1"/>
</dbReference>
<dbReference type="STRING" id="676599.ARC20_10715"/>
<keyword evidence="3 11" id="KW-1003">Cell membrane</keyword>
<feature type="transmembrane region" description="Helical" evidence="11">
    <location>
        <begin position="124"/>
        <end position="142"/>
    </location>
</feature>
<evidence type="ECO:0000256" key="2">
    <source>
        <dbReference type="ARBA" id="ARBA00006024"/>
    </source>
</evidence>
<dbReference type="Gene3D" id="2.70.150.10">
    <property type="entry name" value="Calcium-transporting ATPase, cytoplasmic transduction domain A"/>
    <property type="match status" value="1"/>
</dbReference>
<keyword evidence="14" id="KW-1185">Reference proteome</keyword>
<dbReference type="Proteomes" id="UP000051802">
    <property type="component" value="Unassembled WGS sequence"/>
</dbReference>
<comment type="similarity">
    <text evidence="2 11">Belongs to the cation transport ATPase (P-type) (TC 3.A.3) family. Type IB subfamily.</text>
</comment>
<dbReference type="GO" id="GO:0005524">
    <property type="term" value="F:ATP binding"/>
    <property type="evidence" value="ECO:0007669"/>
    <property type="project" value="UniProtKB-UniRule"/>
</dbReference>
<dbReference type="Gene3D" id="3.40.50.1000">
    <property type="entry name" value="HAD superfamily/HAD-like"/>
    <property type="match status" value="1"/>
</dbReference>
<feature type="domain" description="P-type ATPase A" evidence="12">
    <location>
        <begin position="160"/>
        <end position="260"/>
    </location>
</feature>
<feature type="transmembrane region" description="Helical" evidence="11">
    <location>
        <begin position="621"/>
        <end position="640"/>
    </location>
</feature>
<dbReference type="GO" id="GO:0055070">
    <property type="term" value="P:copper ion homeostasis"/>
    <property type="evidence" value="ECO:0007669"/>
    <property type="project" value="TreeGrafter"/>
</dbReference>
<evidence type="ECO:0000313" key="13">
    <source>
        <dbReference type="EMBL" id="KRG42481.1"/>
    </source>
</evidence>
<evidence type="ECO:0000256" key="1">
    <source>
        <dbReference type="ARBA" id="ARBA00004651"/>
    </source>
</evidence>
<dbReference type="InterPro" id="IPR036412">
    <property type="entry name" value="HAD-like_sf"/>
</dbReference>
<evidence type="ECO:0000259" key="12">
    <source>
        <dbReference type="Pfam" id="PF00122"/>
    </source>
</evidence>
<keyword evidence="4 11" id="KW-0812">Transmembrane</keyword>
<dbReference type="PROSITE" id="PS00154">
    <property type="entry name" value="ATPASE_E1_E2"/>
    <property type="match status" value="1"/>
</dbReference>
<dbReference type="InterPro" id="IPR023299">
    <property type="entry name" value="ATPase_P-typ_cyto_dom_N"/>
</dbReference>
<dbReference type="PRINTS" id="PR00119">
    <property type="entry name" value="CATATPASE"/>
</dbReference>
<feature type="transmembrane region" description="Helical" evidence="11">
    <location>
        <begin position="277"/>
        <end position="299"/>
    </location>
</feature>
<evidence type="ECO:0000256" key="5">
    <source>
        <dbReference type="ARBA" id="ARBA00022723"/>
    </source>
</evidence>
<feature type="transmembrane region" description="Helical" evidence="11">
    <location>
        <begin position="646"/>
        <end position="668"/>
    </location>
</feature>
<comment type="caution">
    <text evidence="13">The sequence shown here is derived from an EMBL/GenBank/DDBJ whole genome shotgun (WGS) entry which is preliminary data.</text>
</comment>
<keyword evidence="8" id="KW-1278">Translocase</keyword>
<keyword evidence="10 11" id="KW-0472">Membrane</keyword>
<dbReference type="SFLD" id="SFLDS00003">
    <property type="entry name" value="Haloacid_Dehalogenase"/>
    <property type="match status" value="1"/>
</dbReference>
<evidence type="ECO:0000256" key="6">
    <source>
        <dbReference type="ARBA" id="ARBA00022741"/>
    </source>
</evidence>
<dbReference type="GO" id="GO:0005886">
    <property type="term" value="C:plasma membrane"/>
    <property type="evidence" value="ECO:0007669"/>
    <property type="project" value="UniProtKB-SubCell"/>
</dbReference>
<dbReference type="SUPFAM" id="SSF81665">
    <property type="entry name" value="Calcium ATPase, transmembrane domain M"/>
    <property type="match status" value="1"/>
</dbReference>
<dbReference type="SFLD" id="SFLDF00027">
    <property type="entry name" value="p-type_atpase"/>
    <property type="match status" value="1"/>
</dbReference>
<dbReference type="Pfam" id="PF00702">
    <property type="entry name" value="Hydrolase"/>
    <property type="match status" value="1"/>
</dbReference>
<dbReference type="InterPro" id="IPR008250">
    <property type="entry name" value="ATPase_P-typ_transduc_dom_A_sf"/>
</dbReference>
<protein>
    <submittedName>
        <fullName evidence="13">Copper-transporting ATPase</fullName>
    </submittedName>
</protein>
<dbReference type="SUPFAM" id="SSF56784">
    <property type="entry name" value="HAD-like"/>
    <property type="match status" value="1"/>
</dbReference>
<keyword evidence="6 11" id="KW-0547">Nucleotide-binding</keyword>
<dbReference type="PANTHER" id="PTHR43520:SF8">
    <property type="entry name" value="P-TYPE CU(+) TRANSPORTER"/>
    <property type="match status" value="1"/>
</dbReference>
<dbReference type="InterPro" id="IPR027256">
    <property type="entry name" value="P-typ_ATPase_IB"/>
</dbReference>
<evidence type="ECO:0000256" key="7">
    <source>
        <dbReference type="ARBA" id="ARBA00022840"/>
    </source>
</evidence>
<feature type="transmembrane region" description="Helical" evidence="11">
    <location>
        <begin position="85"/>
        <end position="104"/>
    </location>
</feature>
<accession>A0A0R0ANB4</accession>
<keyword evidence="9 11" id="KW-1133">Transmembrane helix</keyword>
<dbReference type="NCBIfam" id="TIGR01525">
    <property type="entry name" value="ATPase-IB_hvy"/>
    <property type="match status" value="1"/>
</dbReference>
<dbReference type="NCBIfam" id="TIGR01494">
    <property type="entry name" value="ATPase_P-type"/>
    <property type="match status" value="1"/>
</dbReference>
<evidence type="ECO:0000256" key="3">
    <source>
        <dbReference type="ARBA" id="ARBA00022475"/>
    </source>
</evidence>
<dbReference type="PRINTS" id="PR00943">
    <property type="entry name" value="CUATPASE"/>
</dbReference>
<dbReference type="GO" id="GO:0060003">
    <property type="term" value="P:copper ion export"/>
    <property type="evidence" value="ECO:0007669"/>
    <property type="project" value="UniProtKB-ARBA"/>
</dbReference>
<name>A0A0R0ANB4_9GAMM</name>
<dbReference type="InterPro" id="IPR018303">
    <property type="entry name" value="ATPase_P-typ_P_site"/>
</dbReference>
<evidence type="ECO:0000256" key="10">
    <source>
        <dbReference type="ARBA" id="ARBA00023136"/>
    </source>
</evidence>
<dbReference type="SFLD" id="SFLDG00002">
    <property type="entry name" value="C1.7:_P-type_atpase_like"/>
    <property type="match status" value="1"/>
</dbReference>
<evidence type="ECO:0000256" key="11">
    <source>
        <dbReference type="RuleBase" id="RU362081"/>
    </source>
</evidence>
<evidence type="ECO:0000256" key="9">
    <source>
        <dbReference type="ARBA" id="ARBA00022989"/>
    </source>
</evidence>
<dbReference type="Pfam" id="PF00122">
    <property type="entry name" value="E1-E2_ATPase"/>
    <property type="match status" value="1"/>
</dbReference>
<dbReference type="InterPro" id="IPR044492">
    <property type="entry name" value="P_typ_ATPase_HD_dom"/>
</dbReference>
<keyword evidence="5 11" id="KW-0479">Metal-binding</keyword>
<evidence type="ECO:0000256" key="4">
    <source>
        <dbReference type="ARBA" id="ARBA00022692"/>
    </source>
</evidence>
<feature type="transmembrane region" description="Helical" evidence="11">
    <location>
        <begin position="25"/>
        <end position="43"/>
    </location>
</feature>
<feature type="transmembrane region" description="Helical" evidence="11">
    <location>
        <begin position="305"/>
        <end position="328"/>
    </location>
</feature>
<gene>
    <name evidence="13" type="ORF">ARC20_10715</name>
</gene>
<dbReference type="CDD" id="cd02094">
    <property type="entry name" value="P-type_ATPase_Cu-like"/>
    <property type="match status" value="1"/>
</dbReference>
<dbReference type="InterPro" id="IPR023298">
    <property type="entry name" value="ATPase_P-typ_TM_dom_sf"/>
</dbReference>
<dbReference type="GO" id="GO:0043682">
    <property type="term" value="F:P-type divalent copper transporter activity"/>
    <property type="evidence" value="ECO:0007669"/>
    <property type="project" value="TreeGrafter"/>
</dbReference>
<dbReference type="Gene3D" id="3.40.1110.10">
    <property type="entry name" value="Calcium-transporting ATPase, cytoplasmic domain N"/>
    <property type="match status" value="1"/>
</dbReference>
<dbReference type="SUPFAM" id="SSF81653">
    <property type="entry name" value="Calcium ATPase, transduction domain A"/>
    <property type="match status" value="1"/>
</dbReference>
<dbReference type="AlphaFoldDB" id="A0A0R0ANB4"/>
<dbReference type="GO" id="GO:0005507">
    <property type="term" value="F:copper ion binding"/>
    <property type="evidence" value="ECO:0007669"/>
    <property type="project" value="TreeGrafter"/>
</dbReference>
<reference evidence="13 14" key="1">
    <citation type="submission" date="2015-10" db="EMBL/GenBank/DDBJ databases">
        <title>Genome sequencing and analysis of members of genus Stenotrophomonas.</title>
        <authorList>
            <person name="Patil P.P."/>
            <person name="Midha S."/>
            <person name="Patil P.B."/>
        </authorList>
    </citation>
    <scope>NUCLEOTIDE SEQUENCE [LARGE SCALE GENOMIC DNA]</scope>
    <source>
        <strain evidence="13 14">JCM 16536</strain>
    </source>
</reference>
<dbReference type="GO" id="GO:0016887">
    <property type="term" value="F:ATP hydrolysis activity"/>
    <property type="evidence" value="ECO:0007669"/>
    <property type="project" value="InterPro"/>
</dbReference>
<comment type="subcellular location">
    <subcellularLocation>
        <location evidence="1">Cell membrane</location>
        <topology evidence="1">Multi-pass membrane protein</topology>
    </subcellularLocation>
</comment>
<dbReference type="EMBL" id="LLXU01000080">
    <property type="protein sequence ID" value="KRG42481.1"/>
    <property type="molecule type" value="Genomic_DNA"/>
</dbReference>
<dbReference type="InterPro" id="IPR001757">
    <property type="entry name" value="P_typ_ATPase"/>
</dbReference>
<keyword evidence="7 11" id="KW-0067">ATP-binding</keyword>
<evidence type="ECO:0000313" key="14">
    <source>
        <dbReference type="Proteomes" id="UP000051802"/>
    </source>
</evidence>
<sequence length="678" mass="70705">MALEPELPSLEADDNPELRDFSRRFWWTLPLSLVVMLLAMFGHRLHLMAMATQSWVELVLTLPVVLWAGAPFFQRGWQSVVNRSPNMWTLISLGTGAAFVYSVVATVAPGVFPASFMSMGRVNVYFEAAAVIISLTLLGQLLELRARAQTSAAIRSLLGLAPKTARRVREDGQEEDVPLADVQVGDRLRVRPGEKIPTDGRVLEGRSAVDESMLTGEPVPLTKRPGDALIGATLNTSGALLMRSERVGAETVLSQIVQMVAQAQRSRAPMQRMADGVAGVFVLAVAAAALLTFFAWGLFGPAQGWVFGLVNAVAVLIIACPCALGLATPMSIMVATGRGATLGILFRDAAAIENLRRVDTLIVDKTGTLTEGRPAFERVVPAAGVDADTVLRLAASLDQGSEHPLAAAIVAQARAQGVALSSVGDFESGSGIGVRGRVDGHALALGNTALMAQVGVDVAPLSEQAEALRTQGASVMHLAVDGALAGLLAVADPIKASTPEALATLHAAGLRVVMATGDGQTTAQAVATRLGIDEVHGEVKPQDKLALVERLQGEGRVVAMAGDGINDAPALARADVGIAMGTGTDVAMNSAQVTLVKGDLRGIAVARGLSQATVANMRQNLGFALVYNGLGVPLAAGVLYPLTGWLLSPMFAALAMSLSSASVVGNALRLRRQRLPGA</sequence>